<dbReference type="Proteomes" id="UP000015106">
    <property type="component" value="Chromosome 5"/>
</dbReference>
<feature type="region of interest" description="Disordered" evidence="1">
    <location>
        <begin position="76"/>
        <end position="137"/>
    </location>
</feature>
<sequence length="137" mass="14750">MEIPDVNWGDENTQRGVNTGLRGASHDHGVNIGLRGASHDHGNTVTSLVTEFFGGDVIGPSFIPAESQPYAYNYASGSQQGFATPPPTQDSQTHEAELKYGRGLRVTRPPNRLSPSGRKERPGGRRKSPSVVPCPTR</sequence>
<keyword evidence="3" id="KW-1185">Reference proteome</keyword>
<name>A0A8R7UH41_TRIUA</name>
<protein>
    <submittedName>
        <fullName evidence="2">Uncharacterized protein</fullName>
    </submittedName>
</protein>
<evidence type="ECO:0000313" key="3">
    <source>
        <dbReference type="Proteomes" id="UP000015106"/>
    </source>
</evidence>
<dbReference type="AlphaFoldDB" id="A0A8R7UH41"/>
<dbReference type="Gramene" id="TuG1812G0500003014.01.T03">
    <property type="protein sequence ID" value="TuG1812G0500003014.01.T03"/>
    <property type="gene ID" value="TuG1812G0500003014.01"/>
</dbReference>
<reference evidence="3" key="1">
    <citation type="journal article" date="2013" name="Nature">
        <title>Draft genome of the wheat A-genome progenitor Triticum urartu.</title>
        <authorList>
            <person name="Ling H.Q."/>
            <person name="Zhao S."/>
            <person name="Liu D."/>
            <person name="Wang J."/>
            <person name="Sun H."/>
            <person name="Zhang C."/>
            <person name="Fan H."/>
            <person name="Li D."/>
            <person name="Dong L."/>
            <person name="Tao Y."/>
            <person name="Gao C."/>
            <person name="Wu H."/>
            <person name="Li Y."/>
            <person name="Cui Y."/>
            <person name="Guo X."/>
            <person name="Zheng S."/>
            <person name="Wang B."/>
            <person name="Yu K."/>
            <person name="Liang Q."/>
            <person name="Yang W."/>
            <person name="Lou X."/>
            <person name="Chen J."/>
            <person name="Feng M."/>
            <person name="Jian J."/>
            <person name="Zhang X."/>
            <person name="Luo G."/>
            <person name="Jiang Y."/>
            <person name="Liu J."/>
            <person name="Wang Z."/>
            <person name="Sha Y."/>
            <person name="Zhang B."/>
            <person name="Wu H."/>
            <person name="Tang D."/>
            <person name="Shen Q."/>
            <person name="Xue P."/>
            <person name="Zou S."/>
            <person name="Wang X."/>
            <person name="Liu X."/>
            <person name="Wang F."/>
            <person name="Yang Y."/>
            <person name="An X."/>
            <person name="Dong Z."/>
            <person name="Zhang K."/>
            <person name="Zhang X."/>
            <person name="Luo M.C."/>
            <person name="Dvorak J."/>
            <person name="Tong Y."/>
            <person name="Wang J."/>
            <person name="Yang H."/>
            <person name="Li Z."/>
            <person name="Wang D."/>
            <person name="Zhang A."/>
            <person name="Wang J."/>
        </authorList>
    </citation>
    <scope>NUCLEOTIDE SEQUENCE</scope>
    <source>
        <strain evidence="3">cv. G1812</strain>
    </source>
</reference>
<evidence type="ECO:0000313" key="2">
    <source>
        <dbReference type="EnsemblPlants" id="TuG1812G0500003014.01.T03"/>
    </source>
</evidence>
<evidence type="ECO:0000256" key="1">
    <source>
        <dbReference type="SAM" id="MobiDB-lite"/>
    </source>
</evidence>
<dbReference type="EnsemblPlants" id="TuG1812G0500003014.01.T03">
    <property type="protein sequence ID" value="TuG1812G0500003014.01.T03"/>
    <property type="gene ID" value="TuG1812G0500003014.01"/>
</dbReference>
<proteinExistence type="predicted"/>
<reference evidence="2" key="2">
    <citation type="submission" date="2018-03" db="EMBL/GenBank/DDBJ databases">
        <title>The Triticum urartu genome reveals the dynamic nature of wheat genome evolution.</title>
        <authorList>
            <person name="Ling H."/>
            <person name="Ma B."/>
            <person name="Shi X."/>
            <person name="Liu H."/>
            <person name="Dong L."/>
            <person name="Sun H."/>
            <person name="Cao Y."/>
            <person name="Gao Q."/>
            <person name="Zheng S."/>
            <person name="Li Y."/>
            <person name="Yu Y."/>
            <person name="Du H."/>
            <person name="Qi M."/>
            <person name="Li Y."/>
            <person name="Yu H."/>
            <person name="Cui Y."/>
            <person name="Wang N."/>
            <person name="Chen C."/>
            <person name="Wu H."/>
            <person name="Zhao Y."/>
            <person name="Zhang J."/>
            <person name="Li Y."/>
            <person name="Zhou W."/>
            <person name="Zhang B."/>
            <person name="Hu W."/>
            <person name="Eijk M."/>
            <person name="Tang J."/>
            <person name="Witsenboer H."/>
            <person name="Zhao S."/>
            <person name="Li Z."/>
            <person name="Zhang A."/>
            <person name="Wang D."/>
            <person name="Liang C."/>
        </authorList>
    </citation>
    <scope>NUCLEOTIDE SEQUENCE [LARGE SCALE GENOMIC DNA]</scope>
    <source>
        <strain evidence="2">cv. G1812</strain>
    </source>
</reference>
<reference evidence="2" key="3">
    <citation type="submission" date="2022-06" db="UniProtKB">
        <authorList>
            <consortium name="EnsemblPlants"/>
        </authorList>
    </citation>
    <scope>IDENTIFICATION</scope>
</reference>
<accession>A0A8R7UH41</accession>
<organism evidence="2 3">
    <name type="scientific">Triticum urartu</name>
    <name type="common">Red wild einkorn</name>
    <name type="synonym">Crithodium urartu</name>
    <dbReference type="NCBI Taxonomy" id="4572"/>
    <lineage>
        <taxon>Eukaryota</taxon>
        <taxon>Viridiplantae</taxon>
        <taxon>Streptophyta</taxon>
        <taxon>Embryophyta</taxon>
        <taxon>Tracheophyta</taxon>
        <taxon>Spermatophyta</taxon>
        <taxon>Magnoliopsida</taxon>
        <taxon>Liliopsida</taxon>
        <taxon>Poales</taxon>
        <taxon>Poaceae</taxon>
        <taxon>BOP clade</taxon>
        <taxon>Pooideae</taxon>
        <taxon>Triticodae</taxon>
        <taxon>Triticeae</taxon>
        <taxon>Triticinae</taxon>
        <taxon>Triticum</taxon>
    </lineage>
</organism>